<dbReference type="Proteomes" id="UP000183809">
    <property type="component" value="Unassembled WGS sequence"/>
</dbReference>
<feature type="compositionally biased region" description="Basic and acidic residues" evidence="1">
    <location>
        <begin position="290"/>
        <end position="307"/>
    </location>
</feature>
<dbReference type="EMBL" id="MNUE01000068">
    <property type="protein sequence ID" value="OJD29986.1"/>
    <property type="molecule type" value="Genomic_DNA"/>
</dbReference>
<gene>
    <name evidence="3" type="ORF">BKCO1_6800035</name>
</gene>
<name>A0A1J9QPL4_9PEZI</name>
<dbReference type="InterPro" id="IPR050471">
    <property type="entry name" value="AB_hydrolase"/>
</dbReference>
<dbReference type="SUPFAM" id="SSF53474">
    <property type="entry name" value="alpha/beta-Hydrolases"/>
    <property type="match status" value="1"/>
</dbReference>
<dbReference type="Pfam" id="PF00561">
    <property type="entry name" value="Abhydrolase_1"/>
    <property type="match status" value="1"/>
</dbReference>
<accession>A0A1J9QPL4</accession>
<dbReference type="GeneID" id="31018669"/>
<evidence type="ECO:0000313" key="4">
    <source>
        <dbReference type="Proteomes" id="UP000183809"/>
    </source>
</evidence>
<evidence type="ECO:0000313" key="3">
    <source>
        <dbReference type="EMBL" id="OJD29986.1"/>
    </source>
</evidence>
<keyword evidence="4" id="KW-1185">Reference proteome</keyword>
<dbReference type="InterPro" id="IPR029058">
    <property type="entry name" value="AB_hydrolase_fold"/>
</dbReference>
<sequence length="537" mass="60314">MTTYEDAKDQYVEVKGIKFAYRRFGASTGIPFVLLIHFRGTMDHWDPAFLNPIASTRPVLIMDNAGIGRSGGEVANDYNDWAQHAIDVVSALGIDQIDLFGFSMGGIAAQMVTLRAPRLVRRLVLAGTIPSMGKGVVLADTGPFEQLRRAVTQEEQKKAFLDTFFEKSESSRAAGLESWERIQSGRQKRVDYVSVEGGNRQAAAFAKAMKPALANRGSYDRFHEIKIPVFIANGSNDVLLPSANSFVMWEKVVNGAPHLHLFPDSGHGFLYQHAETRSTTPPSPSPDGFDDGKRQPEPRGRATEPETPKPSGFMDLPPELRNDIYERVLVHPHPVILRHDRRHGRHVVRPKGRFCYFWFLPAGVHYKPFAPTTNLLLVDKRIHDEAGSIFYKQNRLVLDGCHALWHFLDPLSQKTKGLIKELALNRFKSGNFAAGCAFPAFQSLAALENLQCLQVMFLSHNRNFTGTAAQSSALYREIYGWLEAVGDAKGDKYAAVDILCVNKWFRIDLWPNWPLWTTAELDRKNNALRTNLRNLMP</sequence>
<dbReference type="PANTHER" id="PTHR43433:SF5">
    <property type="entry name" value="AB HYDROLASE-1 DOMAIN-CONTAINING PROTEIN"/>
    <property type="match status" value="1"/>
</dbReference>
<feature type="domain" description="AB hydrolase-1" evidence="2">
    <location>
        <begin position="39"/>
        <end position="273"/>
    </location>
</feature>
<dbReference type="Gene3D" id="3.40.50.1820">
    <property type="entry name" value="alpha/beta hydrolase"/>
    <property type="match status" value="1"/>
</dbReference>
<keyword evidence="3" id="KW-0378">Hydrolase</keyword>
<evidence type="ECO:0000256" key="1">
    <source>
        <dbReference type="SAM" id="MobiDB-lite"/>
    </source>
</evidence>
<organism evidence="3 4">
    <name type="scientific">Diplodia corticola</name>
    <dbReference type="NCBI Taxonomy" id="236234"/>
    <lineage>
        <taxon>Eukaryota</taxon>
        <taxon>Fungi</taxon>
        <taxon>Dikarya</taxon>
        <taxon>Ascomycota</taxon>
        <taxon>Pezizomycotina</taxon>
        <taxon>Dothideomycetes</taxon>
        <taxon>Dothideomycetes incertae sedis</taxon>
        <taxon>Botryosphaeriales</taxon>
        <taxon>Botryosphaeriaceae</taxon>
        <taxon>Diplodia</taxon>
    </lineage>
</organism>
<dbReference type="InterPro" id="IPR000073">
    <property type="entry name" value="AB_hydrolase_1"/>
</dbReference>
<dbReference type="OrthoDB" id="8119704at2759"/>
<feature type="region of interest" description="Disordered" evidence="1">
    <location>
        <begin position="274"/>
        <end position="316"/>
    </location>
</feature>
<dbReference type="AlphaFoldDB" id="A0A1J9QPL4"/>
<protein>
    <submittedName>
        <fullName evidence="3">Hydrolase</fullName>
    </submittedName>
</protein>
<comment type="caution">
    <text evidence="3">The sequence shown here is derived from an EMBL/GenBank/DDBJ whole genome shotgun (WGS) entry which is preliminary data.</text>
</comment>
<dbReference type="STRING" id="236234.A0A1J9QPL4"/>
<dbReference type="RefSeq" id="XP_020126246.1">
    <property type="nucleotide sequence ID" value="XM_020278408.1"/>
</dbReference>
<evidence type="ECO:0000259" key="2">
    <source>
        <dbReference type="Pfam" id="PF00561"/>
    </source>
</evidence>
<reference evidence="3 4" key="1">
    <citation type="submission" date="2016-10" db="EMBL/GenBank/DDBJ databases">
        <title>Proteomics and genomics reveal pathogen-plant mechanisms compatible with a hemibiotrophic lifestyle of Diplodia corticola.</title>
        <authorList>
            <person name="Fernandes I."/>
            <person name="De Jonge R."/>
            <person name="Van De Peer Y."/>
            <person name="Devreese B."/>
            <person name="Alves A."/>
            <person name="Esteves A.C."/>
        </authorList>
    </citation>
    <scope>NUCLEOTIDE SEQUENCE [LARGE SCALE GENOMIC DNA]</scope>
    <source>
        <strain evidence="3 4">CBS 112549</strain>
    </source>
</reference>
<dbReference type="PANTHER" id="PTHR43433">
    <property type="entry name" value="HYDROLASE, ALPHA/BETA FOLD FAMILY PROTEIN"/>
    <property type="match status" value="1"/>
</dbReference>
<dbReference type="GO" id="GO:0016787">
    <property type="term" value="F:hydrolase activity"/>
    <property type="evidence" value="ECO:0007669"/>
    <property type="project" value="UniProtKB-KW"/>
</dbReference>
<proteinExistence type="predicted"/>